<reference evidence="1 2" key="1">
    <citation type="journal article" date="2012" name="J. Bacteriol.">
        <title>Complete genome sequence of phototrophic betaproteobacterium Rubrivivax gelatinosus IL144.</title>
        <authorList>
            <person name="Nagashima S."/>
            <person name="Kamimura A."/>
            <person name="Shimizu T."/>
            <person name="Nakamura-isaki S."/>
            <person name="Aono E."/>
            <person name="Sakamoto K."/>
            <person name="Ichikawa N."/>
            <person name="Nakazawa H."/>
            <person name="Sekine M."/>
            <person name="Yamazaki S."/>
            <person name="Fujita N."/>
            <person name="Shimada K."/>
            <person name="Hanada S."/>
            <person name="Nagashima K.V.P."/>
        </authorList>
    </citation>
    <scope>NUCLEOTIDE SEQUENCE [LARGE SCALE GENOMIC DNA]</scope>
    <source>
        <strain evidence="2">NBRC 100245 / IL144</strain>
    </source>
</reference>
<evidence type="ECO:0000313" key="1">
    <source>
        <dbReference type="EMBL" id="BAL94526.1"/>
    </source>
</evidence>
<gene>
    <name evidence="1" type="ordered locus">RGE_11850</name>
</gene>
<evidence type="ECO:0000313" key="2">
    <source>
        <dbReference type="Proteomes" id="UP000007883"/>
    </source>
</evidence>
<dbReference type="Proteomes" id="UP000007883">
    <property type="component" value="Chromosome"/>
</dbReference>
<protein>
    <submittedName>
        <fullName evidence="1">Uncharacterized protein</fullName>
    </submittedName>
</protein>
<dbReference type="HOGENOM" id="CLU_3348206_0_0_4"/>
<name>I0HND9_RUBGI</name>
<dbReference type="STRING" id="983917.RGE_11850"/>
<organism evidence="1 2">
    <name type="scientific">Rubrivivax gelatinosus (strain NBRC 100245 / IL144)</name>
    <dbReference type="NCBI Taxonomy" id="983917"/>
    <lineage>
        <taxon>Bacteria</taxon>
        <taxon>Pseudomonadati</taxon>
        <taxon>Pseudomonadota</taxon>
        <taxon>Betaproteobacteria</taxon>
        <taxon>Burkholderiales</taxon>
        <taxon>Sphaerotilaceae</taxon>
        <taxon>Rubrivivax</taxon>
    </lineage>
</organism>
<dbReference type="EMBL" id="AP012320">
    <property type="protein sequence ID" value="BAL94526.1"/>
    <property type="molecule type" value="Genomic_DNA"/>
</dbReference>
<dbReference type="AlphaFoldDB" id="I0HND9"/>
<dbReference type="KEGG" id="rge:RGE_11850"/>
<accession>I0HND9</accession>
<sequence>MGIGPAPEGVAADAGQAVDGAISASLGKPANAAQNEL</sequence>
<keyword evidence="2" id="KW-1185">Reference proteome</keyword>
<proteinExistence type="predicted"/>